<evidence type="ECO:0000256" key="7">
    <source>
        <dbReference type="ARBA" id="ARBA00023169"/>
    </source>
</evidence>
<protein>
    <submittedName>
        <fullName evidence="10">Exopolysaccharide biosynthesis polyprenyl glycosylphosphotransferase</fullName>
    </submittedName>
</protein>
<dbReference type="KEGG" id="spai:FPZ24_11665"/>
<keyword evidence="3 10" id="KW-0808">Transferase</keyword>
<dbReference type="AlphaFoldDB" id="A0A5B8LIC0"/>
<keyword evidence="7" id="KW-0270">Exopolysaccharide synthesis</keyword>
<evidence type="ECO:0000313" key="10">
    <source>
        <dbReference type="EMBL" id="QDZ08057.1"/>
    </source>
</evidence>
<feature type="transmembrane region" description="Helical" evidence="8">
    <location>
        <begin position="118"/>
        <end position="141"/>
    </location>
</feature>
<evidence type="ECO:0000256" key="4">
    <source>
        <dbReference type="ARBA" id="ARBA00022692"/>
    </source>
</evidence>
<dbReference type="InterPro" id="IPR003362">
    <property type="entry name" value="Bact_transf"/>
</dbReference>
<reference evidence="10 11" key="1">
    <citation type="submission" date="2019-07" db="EMBL/GenBank/DDBJ databases">
        <title>Full genome sequence of Sphingomonas sp. 4R-6-7(HKS19).</title>
        <authorList>
            <person name="Im W.-T."/>
        </authorList>
    </citation>
    <scope>NUCLEOTIDE SEQUENCE [LARGE SCALE GENOMIC DNA]</scope>
    <source>
        <strain evidence="10 11">HKS19</strain>
    </source>
</reference>
<evidence type="ECO:0000256" key="1">
    <source>
        <dbReference type="ARBA" id="ARBA00004141"/>
    </source>
</evidence>
<dbReference type="EMBL" id="CP042306">
    <property type="protein sequence ID" value="QDZ08057.1"/>
    <property type="molecule type" value="Genomic_DNA"/>
</dbReference>
<feature type="transmembrane region" description="Helical" evidence="8">
    <location>
        <begin position="54"/>
        <end position="77"/>
    </location>
</feature>
<evidence type="ECO:0000259" key="9">
    <source>
        <dbReference type="Pfam" id="PF02397"/>
    </source>
</evidence>
<evidence type="ECO:0000256" key="8">
    <source>
        <dbReference type="SAM" id="Phobius"/>
    </source>
</evidence>
<proteinExistence type="inferred from homology"/>
<sequence length="455" mass="49183">MAVSQTILTADRGSMERRRMRLYALCLSLDVLAIVTGFWLASLIRGGQGLALNGIPLALGALPFFVSFGLAYGAYSVKCLSDYVESARAALGAFGATSLIIVTFAFLAQVGAVMSRLAFVYSVMITAILILVGRAIIAGLIRWALDSVAERCLLIVDGAPVEGATICEVLDVKDLGLRPDLANPDRVARVGELVDPYDKIYLSVAEEHREAWITALKATGASVELLVSTGDIHGAVGLGRLGDADTLILSLGPLSLSSRVQKRLLDLALTIPALILLAPLLIVVAIAIRLDSKGPALFAQTRIGRSSRPFKIYKFRSMNLAQTDATGSVSASRNDQRVTRVGKFIRATSIDELPQLFNVLLGNMSLVGPRPHATASTAGDQLFWEVSQHYWMRHASKPGITGLAQIRGYRGSTEKREDLEGRLRCDLEYLQNWTFFGDLAILAATVKVIKHDNAY</sequence>
<dbReference type="OrthoDB" id="9808602at2"/>
<accession>A0A5B8LIC0</accession>
<dbReference type="Proteomes" id="UP000315673">
    <property type="component" value="Chromosome"/>
</dbReference>
<comment type="subcellular location">
    <subcellularLocation>
        <location evidence="1">Membrane</location>
        <topology evidence="1">Multi-pass membrane protein</topology>
    </subcellularLocation>
</comment>
<evidence type="ECO:0000256" key="6">
    <source>
        <dbReference type="ARBA" id="ARBA00023136"/>
    </source>
</evidence>
<feature type="domain" description="Bacterial sugar transferase" evidence="9">
    <location>
        <begin position="262"/>
        <end position="449"/>
    </location>
</feature>
<gene>
    <name evidence="10" type="ORF">FPZ24_11665</name>
</gene>
<dbReference type="GO" id="GO:0000271">
    <property type="term" value="P:polysaccharide biosynthetic process"/>
    <property type="evidence" value="ECO:0007669"/>
    <property type="project" value="UniProtKB-KW"/>
</dbReference>
<keyword evidence="5 8" id="KW-1133">Transmembrane helix</keyword>
<feature type="transmembrane region" description="Helical" evidence="8">
    <location>
        <begin position="89"/>
        <end position="112"/>
    </location>
</feature>
<dbReference type="GO" id="GO:0016780">
    <property type="term" value="F:phosphotransferase activity, for other substituted phosphate groups"/>
    <property type="evidence" value="ECO:0007669"/>
    <property type="project" value="TreeGrafter"/>
</dbReference>
<organism evidence="10 11">
    <name type="scientific">Sphingomonas panacisoli</name>
    <dbReference type="NCBI Taxonomy" id="1813879"/>
    <lineage>
        <taxon>Bacteria</taxon>
        <taxon>Pseudomonadati</taxon>
        <taxon>Pseudomonadota</taxon>
        <taxon>Alphaproteobacteria</taxon>
        <taxon>Sphingomonadales</taxon>
        <taxon>Sphingomonadaceae</taxon>
        <taxon>Sphingomonas</taxon>
    </lineage>
</organism>
<name>A0A5B8LIC0_9SPHN</name>
<dbReference type="NCBIfam" id="TIGR03025">
    <property type="entry name" value="EPS_sugtrans"/>
    <property type="match status" value="1"/>
</dbReference>
<dbReference type="Pfam" id="PF02397">
    <property type="entry name" value="Bac_transf"/>
    <property type="match status" value="1"/>
</dbReference>
<evidence type="ECO:0000256" key="5">
    <source>
        <dbReference type="ARBA" id="ARBA00022989"/>
    </source>
</evidence>
<dbReference type="GO" id="GO:0016020">
    <property type="term" value="C:membrane"/>
    <property type="evidence" value="ECO:0007669"/>
    <property type="project" value="UniProtKB-SubCell"/>
</dbReference>
<keyword evidence="11" id="KW-1185">Reference proteome</keyword>
<evidence type="ECO:0000256" key="2">
    <source>
        <dbReference type="ARBA" id="ARBA00006464"/>
    </source>
</evidence>
<keyword evidence="4 8" id="KW-0812">Transmembrane</keyword>
<dbReference type="PANTHER" id="PTHR30576:SF0">
    <property type="entry name" value="UNDECAPRENYL-PHOSPHATE N-ACETYLGALACTOSAMINYL 1-PHOSPHATE TRANSFERASE-RELATED"/>
    <property type="match status" value="1"/>
</dbReference>
<evidence type="ECO:0000313" key="11">
    <source>
        <dbReference type="Proteomes" id="UP000315673"/>
    </source>
</evidence>
<dbReference type="InterPro" id="IPR017475">
    <property type="entry name" value="EPS_sugar_tfrase"/>
</dbReference>
<feature type="transmembrane region" description="Helical" evidence="8">
    <location>
        <begin position="22"/>
        <end position="42"/>
    </location>
</feature>
<feature type="transmembrane region" description="Helical" evidence="8">
    <location>
        <begin position="264"/>
        <end position="288"/>
    </location>
</feature>
<evidence type="ECO:0000256" key="3">
    <source>
        <dbReference type="ARBA" id="ARBA00022679"/>
    </source>
</evidence>
<comment type="similarity">
    <text evidence="2">Belongs to the bacterial sugar transferase family.</text>
</comment>
<dbReference type="PANTHER" id="PTHR30576">
    <property type="entry name" value="COLANIC BIOSYNTHESIS UDP-GLUCOSE LIPID CARRIER TRANSFERASE"/>
    <property type="match status" value="1"/>
</dbReference>
<keyword evidence="6 8" id="KW-0472">Membrane</keyword>